<evidence type="ECO:0000256" key="15">
    <source>
        <dbReference type="ARBA" id="ARBA00031910"/>
    </source>
</evidence>
<dbReference type="InterPro" id="IPR027417">
    <property type="entry name" value="P-loop_NTPase"/>
</dbReference>
<dbReference type="KEGG" id="cthi:THC_1373"/>
<feature type="domain" description="Response regulatory" evidence="18">
    <location>
        <begin position="3"/>
        <end position="116"/>
    </location>
</feature>
<feature type="domain" description="Sigma-54 factor interaction" evidence="17">
    <location>
        <begin position="138"/>
        <end position="367"/>
    </location>
</feature>
<evidence type="ECO:0000256" key="5">
    <source>
        <dbReference type="ARBA" id="ARBA00022553"/>
    </source>
</evidence>
<dbReference type="InterPro" id="IPR002078">
    <property type="entry name" value="Sigma_54_int"/>
</dbReference>
<dbReference type="PROSITE" id="PS00675">
    <property type="entry name" value="SIGMA54_INTERACT_1"/>
    <property type="match status" value="1"/>
</dbReference>
<keyword evidence="13" id="KW-0535">Nitrogen fixation</keyword>
<accession>A0A0U4W3S1</accession>
<dbReference type="GO" id="GO:0005737">
    <property type="term" value="C:cytoplasm"/>
    <property type="evidence" value="ECO:0007669"/>
    <property type="project" value="UniProtKB-SubCell"/>
</dbReference>
<dbReference type="GO" id="GO:0005524">
    <property type="term" value="F:ATP binding"/>
    <property type="evidence" value="ECO:0007669"/>
    <property type="project" value="UniProtKB-KW"/>
</dbReference>
<dbReference type="InterPro" id="IPR025662">
    <property type="entry name" value="Sigma_54_int_dom_ATP-bd_1"/>
</dbReference>
<dbReference type="InterPro" id="IPR058031">
    <property type="entry name" value="AAA_lid_NorR"/>
</dbReference>
<dbReference type="PANTHER" id="PTHR32071">
    <property type="entry name" value="TRANSCRIPTIONAL REGULATORY PROTEIN"/>
    <property type="match status" value="1"/>
</dbReference>
<keyword evidence="3" id="KW-0963">Cytoplasm</keyword>
<dbReference type="InterPro" id="IPR025944">
    <property type="entry name" value="Sigma_54_int_dom_CS"/>
</dbReference>
<dbReference type="Gene3D" id="1.10.8.60">
    <property type="match status" value="1"/>
</dbReference>
<evidence type="ECO:0000256" key="7">
    <source>
        <dbReference type="ARBA" id="ARBA00022840"/>
    </source>
</evidence>
<feature type="modified residue" description="4-aspartylphosphate" evidence="16">
    <location>
        <position position="51"/>
    </location>
</feature>
<keyword evidence="6" id="KW-0547">Nucleotide-binding</keyword>
<gene>
    <name evidence="19" type="ORF">THC_1373</name>
</gene>
<dbReference type="SMART" id="SM00382">
    <property type="entry name" value="AAA"/>
    <property type="match status" value="1"/>
</dbReference>
<dbReference type="Pfam" id="PF02954">
    <property type="entry name" value="HTH_8"/>
    <property type="match status" value="1"/>
</dbReference>
<dbReference type="FunFam" id="1.10.8.60:FF:000014">
    <property type="entry name" value="DNA-binding transcriptional regulator NtrC"/>
    <property type="match status" value="1"/>
</dbReference>
<dbReference type="CDD" id="cd00009">
    <property type="entry name" value="AAA"/>
    <property type="match status" value="1"/>
</dbReference>
<evidence type="ECO:0000256" key="6">
    <source>
        <dbReference type="ARBA" id="ARBA00022741"/>
    </source>
</evidence>
<keyword evidence="9" id="KW-0805">Transcription regulation</keyword>
<dbReference type="InterPro" id="IPR025943">
    <property type="entry name" value="Sigma_54_int_dom_ATP-bd_2"/>
</dbReference>
<dbReference type="GO" id="GO:0006355">
    <property type="term" value="P:regulation of DNA-templated transcription"/>
    <property type="evidence" value="ECO:0007669"/>
    <property type="project" value="InterPro"/>
</dbReference>
<keyword evidence="10" id="KW-0238">DNA-binding</keyword>
<evidence type="ECO:0000256" key="10">
    <source>
        <dbReference type="ARBA" id="ARBA00023125"/>
    </source>
</evidence>
<dbReference type="Pfam" id="PF00158">
    <property type="entry name" value="Sigma54_activat"/>
    <property type="match status" value="1"/>
</dbReference>
<dbReference type="Proteomes" id="UP000068196">
    <property type="component" value="Chromosome"/>
</dbReference>
<dbReference type="PRINTS" id="PR01590">
    <property type="entry name" value="HTHFIS"/>
</dbReference>
<dbReference type="Gene3D" id="3.40.50.2300">
    <property type="match status" value="1"/>
</dbReference>
<dbReference type="PROSITE" id="PS00676">
    <property type="entry name" value="SIGMA54_INTERACT_2"/>
    <property type="match status" value="1"/>
</dbReference>
<dbReference type="InterPro" id="IPR001789">
    <property type="entry name" value="Sig_transdc_resp-reg_receiver"/>
</dbReference>
<evidence type="ECO:0000256" key="12">
    <source>
        <dbReference type="ARBA" id="ARBA00023163"/>
    </source>
</evidence>
<proteinExistence type="predicted"/>
<evidence type="ECO:0000256" key="1">
    <source>
        <dbReference type="ARBA" id="ARBA00004496"/>
    </source>
</evidence>
<evidence type="ECO:0000256" key="13">
    <source>
        <dbReference type="ARBA" id="ARBA00023231"/>
    </source>
</evidence>
<dbReference type="Gene3D" id="3.40.50.300">
    <property type="entry name" value="P-loop containing nucleotide triphosphate hydrolases"/>
    <property type="match status" value="1"/>
</dbReference>
<dbReference type="GO" id="GO:0043565">
    <property type="term" value="F:sequence-specific DNA binding"/>
    <property type="evidence" value="ECO:0007669"/>
    <property type="project" value="InterPro"/>
</dbReference>
<comment type="subcellular location">
    <subcellularLocation>
        <location evidence="1">Cytoplasm</location>
    </subcellularLocation>
</comment>
<evidence type="ECO:0000256" key="2">
    <source>
        <dbReference type="ARBA" id="ARBA00019059"/>
    </source>
</evidence>
<dbReference type="InterPro" id="IPR003593">
    <property type="entry name" value="AAA+_ATPase"/>
</dbReference>
<reference evidence="20" key="2">
    <citation type="journal article" date="2016" name="Int. J. Syst. Evol. Microbiol.">
        <title>Caldimicrobium thiodismutans sp. nov., a sulfur-disproportionating bacterium isolated from a hot spring.</title>
        <authorList>
            <person name="Kojima H."/>
            <person name="Umezawa K."/>
            <person name="Fukui M."/>
        </authorList>
    </citation>
    <scope>NUCLEOTIDE SEQUENCE [LARGE SCALE GENOMIC DNA]</scope>
    <source>
        <strain evidence="20">TF1</strain>
    </source>
</reference>
<sequence length="455" mass="51136">MKRLLIVDDEPSVHYAFEKVLSKEYEIHSVETLQEAYSKFEEISPHLVLLDLKLPDGNGIEFLKNIKKAQSEIPVIVITAFADTESAIYAMKEGAFDYLAKPFDINQLKELIRKALSSSSKDSESLTLQANLNCPAKIVGKSKAILEVSKLVGQIANTDIPVLIMGESGVGKELVARAIHCFGKRKEKPFLAVNCASLPDTLIESELFGYEPGAFTSAEKRKLGKFEVAHGGTLFLDEIGDMSLSTQAKLLRVLQDQTFERLGGNKPIQVDVRIIAATNKNLKELIKNGLFRADLYHRLNVVNIEIPPLRERKEDIPILVEYFIQRTNQEVGTAIKGITKEALTLLENYSFPGNVRELENIIKRAVILAKGAYITPEEIRFHYLENGDELENIVKILVEEGFNRFSADIYHEILKRVERNLIQKALQLTGGNQVKASALLGINRLTLRKKLEEYF</sequence>
<dbReference type="PROSITE" id="PS50045">
    <property type="entry name" value="SIGMA54_INTERACT_4"/>
    <property type="match status" value="1"/>
</dbReference>
<dbReference type="GO" id="GO:0000160">
    <property type="term" value="P:phosphorelay signal transduction system"/>
    <property type="evidence" value="ECO:0007669"/>
    <property type="project" value="UniProtKB-KW"/>
</dbReference>
<dbReference type="AlphaFoldDB" id="A0A0U4W3S1"/>
<dbReference type="PROSITE" id="PS00688">
    <property type="entry name" value="SIGMA54_INTERACT_3"/>
    <property type="match status" value="1"/>
</dbReference>
<dbReference type="EMBL" id="AP014945">
    <property type="protein sequence ID" value="BAU23739.1"/>
    <property type="molecule type" value="Genomic_DNA"/>
</dbReference>
<dbReference type="InterPro" id="IPR002197">
    <property type="entry name" value="HTH_Fis"/>
</dbReference>
<reference evidence="19 20" key="1">
    <citation type="journal article" date="2016" name="Int. J. Syst. Evol. Microbiol.">
        <title>Caldimicrobium thiodismutans sp. nov., a sulfur-disproportionating bacterium isolated from a hot spring, and emended description of the genus Caldimicrobium.</title>
        <authorList>
            <person name="Kojima H."/>
            <person name="Umezawa K."/>
            <person name="Fukui M."/>
        </authorList>
    </citation>
    <scope>NUCLEOTIDE SEQUENCE [LARGE SCALE GENOMIC DNA]</scope>
    <source>
        <strain evidence="19 20">TF1</strain>
    </source>
</reference>
<keyword evidence="12" id="KW-0804">Transcription</keyword>
<evidence type="ECO:0000256" key="16">
    <source>
        <dbReference type="PROSITE-ProRule" id="PRU00169"/>
    </source>
</evidence>
<dbReference type="InterPro" id="IPR011006">
    <property type="entry name" value="CheY-like_superfamily"/>
</dbReference>
<dbReference type="FunFam" id="3.40.50.300:FF:000006">
    <property type="entry name" value="DNA-binding transcriptional regulator NtrC"/>
    <property type="match status" value="1"/>
</dbReference>
<keyword evidence="20" id="KW-1185">Reference proteome</keyword>
<dbReference type="RefSeq" id="WP_082706363.1">
    <property type="nucleotide sequence ID" value="NZ_AP014945.1"/>
</dbReference>
<evidence type="ECO:0000313" key="19">
    <source>
        <dbReference type="EMBL" id="BAU23739.1"/>
    </source>
</evidence>
<protein>
    <recommendedName>
        <fullName evidence="2">DNA-binding transcriptional regulator NtrC</fullName>
    </recommendedName>
    <alternativeName>
        <fullName evidence="14">Nitrogen regulation protein NR(I)</fullName>
    </alternativeName>
    <alternativeName>
        <fullName evidence="15">Nitrogen regulator I</fullName>
    </alternativeName>
</protein>
<dbReference type="OrthoDB" id="9762726at2"/>
<dbReference type="InterPro" id="IPR009057">
    <property type="entry name" value="Homeodomain-like_sf"/>
</dbReference>
<dbReference type="STRING" id="1653476.THC_1373"/>
<keyword evidence="4" id="KW-0678">Repressor</keyword>
<dbReference type="SUPFAM" id="SSF52172">
    <property type="entry name" value="CheY-like"/>
    <property type="match status" value="1"/>
</dbReference>
<keyword evidence="11" id="KW-0010">Activator</keyword>
<dbReference type="SUPFAM" id="SSF52540">
    <property type="entry name" value="P-loop containing nucleoside triphosphate hydrolases"/>
    <property type="match status" value="1"/>
</dbReference>
<evidence type="ECO:0000256" key="3">
    <source>
        <dbReference type="ARBA" id="ARBA00022490"/>
    </source>
</evidence>
<dbReference type="Gene3D" id="1.10.10.60">
    <property type="entry name" value="Homeodomain-like"/>
    <property type="match status" value="1"/>
</dbReference>
<keyword evidence="7" id="KW-0067">ATP-binding</keyword>
<evidence type="ECO:0000259" key="17">
    <source>
        <dbReference type="PROSITE" id="PS50045"/>
    </source>
</evidence>
<evidence type="ECO:0000256" key="14">
    <source>
        <dbReference type="ARBA" id="ARBA00029881"/>
    </source>
</evidence>
<evidence type="ECO:0000256" key="4">
    <source>
        <dbReference type="ARBA" id="ARBA00022491"/>
    </source>
</evidence>
<name>A0A0U4W3S1_9BACT</name>
<keyword evidence="5 16" id="KW-0597">Phosphoprotein</keyword>
<dbReference type="SUPFAM" id="SSF46689">
    <property type="entry name" value="Homeodomain-like"/>
    <property type="match status" value="1"/>
</dbReference>
<evidence type="ECO:0000259" key="18">
    <source>
        <dbReference type="PROSITE" id="PS50110"/>
    </source>
</evidence>
<dbReference type="PROSITE" id="PS50110">
    <property type="entry name" value="RESPONSE_REGULATORY"/>
    <property type="match status" value="1"/>
</dbReference>
<organism evidence="19 20">
    <name type="scientific">Caldimicrobium thiodismutans</name>
    <dbReference type="NCBI Taxonomy" id="1653476"/>
    <lineage>
        <taxon>Bacteria</taxon>
        <taxon>Pseudomonadati</taxon>
        <taxon>Thermodesulfobacteriota</taxon>
        <taxon>Thermodesulfobacteria</taxon>
        <taxon>Thermodesulfobacteriales</taxon>
        <taxon>Thermodesulfobacteriaceae</taxon>
        <taxon>Caldimicrobium</taxon>
    </lineage>
</organism>
<evidence type="ECO:0000256" key="11">
    <source>
        <dbReference type="ARBA" id="ARBA00023159"/>
    </source>
</evidence>
<evidence type="ECO:0000313" key="20">
    <source>
        <dbReference type="Proteomes" id="UP000068196"/>
    </source>
</evidence>
<dbReference type="Pfam" id="PF00072">
    <property type="entry name" value="Response_reg"/>
    <property type="match status" value="1"/>
</dbReference>
<dbReference type="SMART" id="SM00448">
    <property type="entry name" value="REC"/>
    <property type="match status" value="1"/>
</dbReference>
<keyword evidence="8" id="KW-0902">Two-component regulatory system</keyword>
<evidence type="ECO:0000256" key="9">
    <source>
        <dbReference type="ARBA" id="ARBA00023015"/>
    </source>
</evidence>
<dbReference type="PANTHER" id="PTHR32071:SF95">
    <property type="entry name" value="DNA-BINDING TRANSCRIPTIONAL REGULATOR NTRC"/>
    <property type="match status" value="1"/>
</dbReference>
<evidence type="ECO:0000256" key="8">
    <source>
        <dbReference type="ARBA" id="ARBA00023012"/>
    </source>
</evidence>
<dbReference type="Pfam" id="PF25601">
    <property type="entry name" value="AAA_lid_14"/>
    <property type="match status" value="1"/>
</dbReference>